<feature type="transmembrane region" description="Helical" evidence="5">
    <location>
        <begin position="93"/>
        <end position="119"/>
    </location>
</feature>
<keyword evidence="2 5" id="KW-0812">Transmembrane</keyword>
<organism evidence="6 7">
    <name type="scientific">Clostridium butyricum</name>
    <dbReference type="NCBI Taxonomy" id="1492"/>
    <lineage>
        <taxon>Bacteria</taxon>
        <taxon>Bacillati</taxon>
        <taxon>Bacillota</taxon>
        <taxon>Clostridia</taxon>
        <taxon>Eubacteriales</taxon>
        <taxon>Clostridiaceae</taxon>
        <taxon>Clostridium</taxon>
    </lineage>
</organism>
<dbReference type="EMBL" id="WOFV02000038">
    <property type="protein sequence ID" value="NAS18606.1"/>
    <property type="molecule type" value="Genomic_DNA"/>
</dbReference>
<proteinExistence type="predicted"/>
<keyword evidence="3 5" id="KW-1133">Transmembrane helix</keyword>
<accession>A0A6L9EPU5</accession>
<gene>
    <name evidence="6" type="ORF">GND98_012190</name>
</gene>
<comment type="subcellular location">
    <subcellularLocation>
        <location evidence="1">Membrane</location>
        <topology evidence="1">Multi-pass membrane protein</topology>
    </subcellularLocation>
</comment>
<reference evidence="6 7" key="1">
    <citation type="submission" date="2020-01" db="EMBL/GenBank/DDBJ databases">
        <title>Genome sequence of a 1,3-propanediol producer, Clostridium butyricum S3.</title>
        <authorList>
            <person name="Zhou J."/>
        </authorList>
    </citation>
    <scope>NUCLEOTIDE SEQUENCE [LARGE SCALE GENOMIC DNA]</scope>
    <source>
        <strain evidence="6 7">S3</strain>
    </source>
</reference>
<evidence type="ECO:0000256" key="5">
    <source>
        <dbReference type="SAM" id="Phobius"/>
    </source>
</evidence>
<evidence type="ECO:0000256" key="4">
    <source>
        <dbReference type="ARBA" id="ARBA00023136"/>
    </source>
</evidence>
<dbReference type="RefSeq" id="WP_070780092.1">
    <property type="nucleotide sequence ID" value="NZ_JADNPC010000001.1"/>
</dbReference>
<dbReference type="Pfam" id="PF05105">
    <property type="entry name" value="Phage_holin_4_1"/>
    <property type="match status" value="1"/>
</dbReference>
<name>A0A6L9EPU5_CLOBU</name>
<protein>
    <submittedName>
        <fullName evidence="6">Protein utxA</fullName>
    </submittedName>
</protein>
<dbReference type="GO" id="GO:0016020">
    <property type="term" value="C:membrane"/>
    <property type="evidence" value="ECO:0007669"/>
    <property type="project" value="UniProtKB-SubCell"/>
</dbReference>
<evidence type="ECO:0000256" key="3">
    <source>
        <dbReference type="ARBA" id="ARBA00022989"/>
    </source>
</evidence>
<keyword evidence="4 5" id="KW-0472">Membrane</keyword>
<dbReference type="NCBIfam" id="TIGR01593">
    <property type="entry name" value="holin_tox_secr"/>
    <property type="match status" value="1"/>
</dbReference>
<dbReference type="InterPro" id="IPR006480">
    <property type="entry name" value="Phage_holin_4_1"/>
</dbReference>
<dbReference type="Proteomes" id="UP000474042">
    <property type="component" value="Unassembled WGS sequence"/>
</dbReference>
<evidence type="ECO:0000256" key="2">
    <source>
        <dbReference type="ARBA" id="ARBA00022692"/>
    </source>
</evidence>
<evidence type="ECO:0000313" key="7">
    <source>
        <dbReference type="Proteomes" id="UP000474042"/>
    </source>
</evidence>
<feature type="transmembrane region" description="Helical" evidence="5">
    <location>
        <begin position="12"/>
        <end position="30"/>
    </location>
</feature>
<dbReference type="AlphaFoldDB" id="A0A6L9EPU5"/>
<evidence type="ECO:0000256" key="1">
    <source>
        <dbReference type="ARBA" id="ARBA00004141"/>
    </source>
</evidence>
<comment type="caution">
    <text evidence="6">The sequence shown here is derived from an EMBL/GenBank/DDBJ whole genome shotgun (WGS) entry which is preliminary data.</text>
</comment>
<feature type="transmembrane region" description="Helical" evidence="5">
    <location>
        <begin position="51"/>
        <end position="73"/>
    </location>
</feature>
<evidence type="ECO:0000313" key="6">
    <source>
        <dbReference type="EMBL" id="NAS18606.1"/>
    </source>
</evidence>
<sequence length="146" mass="16655">MTNYINLVQHNIFILTVAIVILMDTFFGVCRALKEHKFNSCFGIDGGIRKIAMLGCIAFLAGLDMCIKINVAFMLPKEWISYLGTDQIGLCEFFSILFILYEAISILKNMLLCGLPIPVKLRKFLEKMLNYFTDELPDTEITEEVQ</sequence>